<reference evidence="1" key="1">
    <citation type="journal article" date="2023" name="IScience">
        <title>Live-bearing cockroach genome reveals convergent evolutionary mechanisms linked to viviparity in insects and beyond.</title>
        <authorList>
            <person name="Fouks B."/>
            <person name="Harrison M.C."/>
            <person name="Mikhailova A.A."/>
            <person name="Marchal E."/>
            <person name="English S."/>
            <person name="Carruthers M."/>
            <person name="Jennings E.C."/>
            <person name="Chiamaka E.L."/>
            <person name="Frigard R.A."/>
            <person name="Pippel M."/>
            <person name="Attardo G.M."/>
            <person name="Benoit J.B."/>
            <person name="Bornberg-Bauer E."/>
            <person name="Tobe S.S."/>
        </authorList>
    </citation>
    <scope>NUCLEOTIDE SEQUENCE</scope>
    <source>
        <strain evidence="1">Stay&amp;Tobe</strain>
    </source>
</reference>
<dbReference type="AlphaFoldDB" id="A0AAD7Z722"/>
<gene>
    <name evidence="1" type="ORF">L9F63_007781</name>
</gene>
<proteinExistence type="predicted"/>
<evidence type="ECO:0000313" key="1">
    <source>
        <dbReference type="EMBL" id="KAJ9575046.1"/>
    </source>
</evidence>
<sequence>LFIVWGVHFLLVNRRLPRLNLLIEFFKSISDGSLENYWLNKKNDTKTSAHLFPDIPQLFTTITMAQDYGTLIKFEGHFSMYCHF</sequence>
<dbReference type="EMBL" id="JASPKZ010010241">
    <property type="protein sequence ID" value="KAJ9575046.1"/>
    <property type="molecule type" value="Genomic_DNA"/>
</dbReference>
<protein>
    <submittedName>
        <fullName evidence="1">Uncharacterized protein</fullName>
    </submittedName>
</protein>
<feature type="non-terminal residue" evidence="1">
    <location>
        <position position="84"/>
    </location>
</feature>
<feature type="non-terminal residue" evidence="1">
    <location>
        <position position="1"/>
    </location>
</feature>
<dbReference type="Proteomes" id="UP001233999">
    <property type="component" value="Unassembled WGS sequence"/>
</dbReference>
<organism evidence="1 2">
    <name type="scientific">Diploptera punctata</name>
    <name type="common">Pacific beetle cockroach</name>
    <dbReference type="NCBI Taxonomy" id="6984"/>
    <lineage>
        <taxon>Eukaryota</taxon>
        <taxon>Metazoa</taxon>
        <taxon>Ecdysozoa</taxon>
        <taxon>Arthropoda</taxon>
        <taxon>Hexapoda</taxon>
        <taxon>Insecta</taxon>
        <taxon>Pterygota</taxon>
        <taxon>Neoptera</taxon>
        <taxon>Polyneoptera</taxon>
        <taxon>Dictyoptera</taxon>
        <taxon>Blattodea</taxon>
        <taxon>Blaberoidea</taxon>
        <taxon>Blaberidae</taxon>
        <taxon>Diplopterinae</taxon>
        <taxon>Diploptera</taxon>
    </lineage>
</organism>
<accession>A0AAD7Z722</accession>
<name>A0AAD7Z722_DIPPU</name>
<reference evidence="1" key="2">
    <citation type="submission" date="2023-05" db="EMBL/GenBank/DDBJ databases">
        <authorList>
            <person name="Fouks B."/>
        </authorList>
    </citation>
    <scope>NUCLEOTIDE SEQUENCE</scope>
    <source>
        <strain evidence="1">Stay&amp;Tobe</strain>
        <tissue evidence="1">Testes</tissue>
    </source>
</reference>
<evidence type="ECO:0000313" key="2">
    <source>
        <dbReference type="Proteomes" id="UP001233999"/>
    </source>
</evidence>
<keyword evidence="2" id="KW-1185">Reference proteome</keyword>
<comment type="caution">
    <text evidence="1">The sequence shown here is derived from an EMBL/GenBank/DDBJ whole genome shotgun (WGS) entry which is preliminary data.</text>
</comment>